<protein>
    <submittedName>
        <fullName evidence="2">Uncharacterized protein</fullName>
    </submittedName>
</protein>
<feature type="non-terminal residue" evidence="2">
    <location>
        <position position="130"/>
    </location>
</feature>
<evidence type="ECO:0000256" key="1">
    <source>
        <dbReference type="SAM" id="MobiDB-lite"/>
    </source>
</evidence>
<name>A0A382RQ70_9ZZZZ</name>
<feature type="region of interest" description="Disordered" evidence="1">
    <location>
        <begin position="23"/>
        <end position="43"/>
    </location>
</feature>
<organism evidence="2">
    <name type="scientific">marine metagenome</name>
    <dbReference type="NCBI Taxonomy" id="408172"/>
    <lineage>
        <taxon>unclassified sequences</taxon>
        <taxon>metagenomes</taxon>
        <taxon>ecological metagenomes</taxon>
    </lineage>
</organism>
<sequence length="130" mass="14470">MQLNLARLRYELGSALSVLTDEVNQDTVPPSSPIPPPPKGELKRSLTTRVSTLRYNQARWIAPRLNLTVAEFTRIAFDVVIDNVIQQNPHILIEDFPVSEVEPPHNSQLSLFADDSSLPALVQTAKLKST</sequence>
<reference evidence="2" key="1">
    <citation type="submission" date="2018-05" db="EMBL/GenBank/DDBJ databases">
        <authorList>
            <person name="Lanie J.A."/>
            <person name="Ng W.-L."/>
            <person name="Kazmierczak K.M."/>
            <person name="Andrzejewski T.M."/>
            <person name="Davidsen T.M."/>
            <person name="Wayne K.J."/>
            <person name="Tettelin H."/>
            <person name="Glass J.I."/>
            <person name="Rusch D."/>
            <person name="Podicherti R."/>
            <person name="Tsui H.-C.T."/>
            <person name="Winkler M.E."/>
        </authorList>
    </citation>
    <scope>NUCLEOTIDE SEQUENCE</scope>
</reference>
<dbReference type="AlphaFoldDB" id="A0A382RQ70"/>
<evidence type="ECO:0000313" key="2">
    <source>
        <dbReference type="EMBL" id="SVC99839.1"/>
    </source>
</evidence>
<proteinExistence type="predicted"/>
<dbReference type="EMBL" id="UINC01123394">
    <property type="protein sequence ID" value="SVC99839.1"/>
    <property type="molecule type" value="Genomic_DNA"/>
</dbReference>
<gene>
    <name evidence="2" type="ORF">METZ01_LOCUS352693</name>
</gene>
<accession>A0A382RQ70</accession>
<feature type="compositionally biased region" description="Pro residues" evidence="1">
    <location>
        <begin position="30"/>
        <end position="39"/>
    </location>
</feature>